<dbReference type="FunFam" id="3.40.630.60:FF:000001">
    <property type="entry name" value="Ornithine decarboxylase antizyme 1"/>
    <property type="match status" value="1"/>
</dbReference>
<comment type="subunit">
    <text evidence="2">Interacts with ODC1 and thereby sterically blocks ODC homodimerization.</text>
</comment>
<dbReference type="PROSITE" id="PS01337">
    <property type="entry name" value="ODC_AZ"/>
    <property type="match status" value="1"/>
</dbReference>
<evidence type="ECO:0000256" key="2">
    <source>
        <dbReference type="ARBA" id="ARBA00011836"/>
    </source>
</evidence>
<comment type="similarity">
    <text evidence="1">Belongs to the ODC antizyme family.</text>
</comment>
<evidence type="ECO:0008006" key="6">
    <source>
        <dbReference type="Google" id="ProtNLM"/>
    </source>
</evidence>
<dbReference type="GO" id="GO:0005737">
    <property type="term" value="C:cytoplasm"/>
    <property type="evidence" value="ECO:0007669"/>
    <property type="project" value="TreeGrafter"/>
</dbReference>
<dbReference type="GO" id="GO:0045732">
    <property type="term" value="P:positive regulation of protein catabolic process"/>
    <property type="evidence" value="ECO:0007669"/>
    <property type="project" value="TreeGrafter"/>
</dbReference>
<dbReference type="Gene3D" id="3.40.630.60">
    <property type="match status" value="1"/>
</dbReference>
<keyword evidence="5" id="KW-1185">Reference proteome</keyword>
<dbReference type="GO" id="GO:0008073">
    <property type="term" value="F:ornithine decarboxylase inhibitor activity"/>
    <property type="evidence" value="ECO:0007669"/>
    <property type="project" value="InterPro"/>
</dbReference>
<evidence type="ECO:0000256" key="3">
    <source>
        <dbReference type="ARBA" id="ARBA00022758"/>
    </source>
</evidence>
<evidence type="ECO:0000256" key="1">
    <source>
        <dbReference type="ARBA" id="ARBA00008796"/>
    </source>
</evidence>
<dbReference type="GO" id="GO:0005634">
    <property type="term" value="C:nucleus"/>
    <property type="evidence" value="ECO:0007669"/>
    <property type="project" value="TreeGrafter"/>
</dbReference>
<accession>A0AAV6G649</accession>
<dbReference type="PANTHER" id="PTHR10279">
    <property type="entry name" value="ORNITHINE DECARBOXYLASE ANTIZYME"/>
    <property type="match status" value="1"/>
</dbReference>
<dbReference type="InterPro" id="IPR016181">
    <property type="entry name" value="Acyl_CoA_acyltransferase"/>
</dbReference>
<name>A0AAV6G649_9TELE</name>
<dbReference type="AlphaFoldDB" id="A0AAV6G649"/>
<evidence type="ECO:0000313" key="4">
    <source>
        <dbReference type="EMBL" id="KAG5270608.1"/>
    </source>
</evidence>
<organism evidence="4 5">
    <name type="scientific">Alosa alosa</name>
    <name type="common">allis shad</name>
    <dbReference type="NCBI Taxonomy" id="278164"/>
    <lineage>
        <taxon>Eukaryota</taxon>
        <taxon>Metazoa</taxon>
        <taxon>Chordata</taxon>
        <taxon>Craniata</taxon>
        <taxon>Vertebrata</taxon>
        <taxon>Euteleostomi</taxon>
        <taxon>Actinopterygii</taxon>
        <taxon>Neopterygii</taxon>
        <taxon>Teleostei</taxon>
        <taxon>Clupei</taxon>
        <taxon>Clupeiformes</taxon>
        <taxon>Clupeoidei</taxon>
        <taxon>Clupeidae</taxon>
        <taxon>Alosa</taxon>
    </lineage>
</organism>
<dbReference type="Pfam" id="PF02100">
    <property type="entry name" value="ODC_AZ"/>
    <property type="match status" value="1"/>
</dbReference>
<dbReference type="GO" id="GO:0075523">
    <property type="term" value="P:viral translational frameshifting"/>
    <property type="evidence" value="ECO:0007669"/>
    <property type="project" value="UniProtKB-KW"/>
</dbReference>
<reference evidence="4" key="1">
    <citation type="submission" date="2020-10" db="EMBL/GenBank/DDBJ databases">
        <title>Chromosome-scale genome assembly of the Allis shad, Alosa alosa.</title>
        <authorList>
            <person name="Margot Z."/>
            <person name="Christophe K."/>
            <person name="Cabau C."/>
            <person name="Louis A."/>
            <person name="Berthelot C."/>
            <person name="Parey E."/>
            <person name="Roest Crollius H."/>
            <person name="Montfort J."/>
            <person name="Robinson-Rechavi M."/>
            <person name="Bucao C."/>
            <person name="Bouchez O."/>
            <person name="Gislard M."/>
            <person name="Lluch J."/>
            <person name="Milhes M."/>
            <person name="Lampietro C."/>
            <person name="Lopez Roques C."/>
            <person name="Donnadieu C."/>
            <person name="Braasch I."/>
            <person name="Desvignes T."/>
            <person name="Postlethwait J."/>
            <person name="Bobe J."/>
            <person name="Guiguen Y."/>
        </authorList>
    </citation>
    <scope>NUCLEOTIDE SEQUENCE</scope>
    <source>
        <strain evidence="4">M-15738</strain>
        <tissue evidence="4">Blood</tissue>
    </source>
</reference>
<proteinExistence type="inferred from homology"/>
<sequence length="165" mass="18318">MLDAEESPVLLSSAPVKIPGGRGNGRDHSINVILYKDAKLTVTQLTSANSTSCVLLFQYQVNEQACWCWETVLASCSLFLGVSEGALPEGSKEGLTSLLEFAEDKLNVSQVFVWFNKNRDDLMCLTKTFYYMGFEMVKPGHPLVPSQPDLLFMVYNIEPSHCGEE</sequence>
<keyword evidence="3" id="KW-0688">Ribosomal frameshifting</keyword>
<protein>
    <recommendedName>
        <fullName evidence="6">Ornithine decarboxylase antizyme 2</fullName>
    </recommendedName>
</protein>
<dbReference type="InterPro" id="IPR038581">
    <property type="entry name" value="ODC_AZ_sf"/>
</dbReference>
<comment type="caution">
    <text evidence="4">The sequence shown here is derived from an EMBL/GenBank/DDBJ whole genome shotgun (WGS) entry which is preliminary data.</text>
</comment>
<dbReference type="EMBL" id="JADWDJ010000014">
    <property type="protein sequence ID" value="KAG5270608.1"/>
    <property type="molecule type" value="Genomic_DNA"/>
</dbReference>
<gene>
    <name evidence="4" type="ORF">AALO_G00194590</name>
</gene>
<dbReference type="PANTHER" id="PTHR10279:SF6">
    <property type="entry name" value="ORNITHINE DECARBOXYLASE ANTIZYME 2"/>
    <property type="match status" value="1"/>
</dbReference>
<dbReference type="Proteomes" id="UP000823561">
    <property type="component" value="Chromosome 14"/>
</dbReference>
<dbReference type="SUPFAM" id="SSF55729">
    <property type="entry name" value="Acyl-CoA N-acyltransferases (Nat)"/>
    <property type="match status" value="1"/>
</dbReference>
<evidence type="ECO:0000313" key="5">
    <source>
        <dbReference type="Proteomes" id="UP000823561"/>
    </source>
</evidence>
<dbReference type="InterPro" id="IPR002993">
    <property type="entry name" value="ODC_AZ"/>
</dbReference>